<dbReference type="KEGG" id="dfa:DFA_05448"/>
<proteinExistence type="predicted"/>
<reference evidence="2" key="1">
    <citation type="journal article" date="2011" name="Genome Res.">
        <title>Phylogeny-wide analysis of social amoeba genomes highlights ancient origins for complex intercellular communication.</title>
        <authorList>
            <person name="Heidel A.J."/>
            <person name="Lawal H.M."/>
            <person name="Felder M."/>
            <person name="Schilde C."/>
            <person name="Helps N.R."/>
            <person name="Tunggal B."/>
            <person name="Rivero F."/>
            <person name="John U."/>
            <person name="Schleicher M."/>
            <person name="Eichinger L."/>
            <person name="Platzer M."/>
            <person name="Noegel A.A."/>
            <person name="Schaap P."/>
            <person name="Gloeckner G."/>
        </authorList>
    </citation>
    <scope>NUCLEOTIDE SEQUENCE [LARGE SCALE GENOMIC DNA]</scope>
    <source>
        <strain evidence="2">SH3</strain>
    </source>
</reference>
<dbReference type="RefSeq" id="XP_004361167.1">
    <property type="nucleotide sequence ID" value="XM_004361110.1"/>
</dbReference>
<dbReference type="EMBL" id="GL883008">
    <property type="protein sequence ID" value="EGG23316.1"/>
    <property type="molecule type" value="Genomic_DNA"/>
</dbReference>
<sequence length="79" mass="8792">MNLSHLVKITPVARTSLASRALDFINPITGDITAKFINIAGIFVTGYGLNCLINEHHDHQDVVYPYMKTKSKTLAHLKN</sequence>
<evidence type="ECO:0000313" key="2">
    <source>
        <dbReference type="Proteomes" id="UP000007797"/>
    </source>
</evidence>
<accession>F4PL94</accession>
<dbReference type="Proteomes" id="UP000007797">
    <property type="component" value="Unassembled WGS sequence"/>
</dbReference>
<dbReference type="OMA" id="MLAFKHV"/>
<gene>
    <name evidence="1" type="ORF">DFA_05448</name>
</gene>
<dbReference type="AlphaFoldDB" id="F4PL94"/>
<dbReference type="OrthoDB" id="17701at2759"/>
<dbReference type="GeneID" id="14875253"/>
<organism evidence="1 2">
    <name type="scientific">Cavenderia fasciculata</name>
    <name type="common">Slime mold</name>
    <name type="synonym">Dictyostelium fasciculatum</name>
    <dbReference type="NCBI Taxonomy" id="261658"/>
    <lineage>
        <taxon>Eukaryota</taxon>
        <taxon>Amoebozoa</taxon>
        <taxon>Evosea</taxon>
        <taxon>Eumycetozoa</taxon>
        <taxon>Dictyostelia</taxon>
        <taxon>Acytosteliales</taxon>
        <taxon>Cavenderiaceae</taxon>
        <taxon>Cavenderia</taxon>
    </lineage>
</organism>
<name>F4PL94_CACFS</name>
<keyword evidence="2" id="KW-1185">Reference proteome</keyword>
<protein>
    <submittedName>
        <fullName evidence="1">Uncharacterized protein</fullName>
    </submittedName>
</protein>
<evidence type="ECO:0000313" key="1">
    <source>
        <dbReference type="EMBL" id="EGG23316.1"/>
    </source>
</evidence>